<feature type="compositionally biased region" description="Polar residues" evidence="1">
    <location>
        <begin position="165"/>
        <end position="181"/>
    </location>
</feature>
<dbReference type="AlphaFoldDB" id="A0A6J3M5J2"/>
<dbReference type="PROSITE" id="PS51159">
    <property type="entry name" value="CBM21"/>
    <property type="match status" value="1"/>
</dbReference>
<dbReference type="GO" id="GO:0008157">
    <property type="term" value="F:protein phosphatase 1 binding"/>
    <property type="evidence" value="ECO:0007669"/>
    <property type="project" value="TreeGrafter"/>
</dbReference>
<evidence type="ECO:0000259" key="2">
    <source>
        <dbReference type="PROSITE" id="PS51159"/>
    </source>
</evidence>
<proteinExistence type="predicted"/>
<feature type="region of interest" description="Disordered" evidence="1">
    <location>
        <begin position="1"/>
        <end position="232"/>
    </location>
</feature>
<keyword evidence="3" id="KW-1185">Reference proteome</keyword>
<evidence type="ECO:0000313" key="3">
    <source>
        <dbReference type="Proteomes" id="UP000504637"/>
    </source>
</evidence>
<feature type="region of interest" description="Disordered" evidence="1">
    <location>
        <begin position="502"/>
        <end position="524"/>
    </location>
</feature>
<dbReference type="Proteomes" id="UP000504637">
    <property type="component" value="Unplaced"/>
</dbReference>
<feature type="domain" description="CBM21" evidence="2">
    <location>
        <begin position="322"/>
        <end position="430"/>
    </location>
</feature>
<dbReference type="GO" id="GO:0000164">
    <property type="term" value="C:protein phosphatase type 1 complex"/>
    <property type="evidence" value="ECO:0007669"/>
    <property type="project" value="TreeGrafter"/>
</dbReference>
<dbReference type="PANTHER" id="PTHR12307:SF36">
    <property type="entry name" value="GLYCOGEN-BINDING SUBUNIT 76A"/>
    <property type="match status" value="1"/>
</dbReference>
<dbReference type="OrthoDB" id="1881at2759"/>
<organism evidence="4">
    <name type="scientific">Dissoconium aciculare CBS 342.82</name>
    <dbReference type="NCBI Taxonomy" id="1314786"/>
    <lineage>
        <taxon>Eukaryota</taxon>
        <taxon>Fungi</taxon>
        <taxon>Dikarya</taxon>
        <taxon>Ascomycota</taxon>
        <taxon>Pezizomycotina</taxon>
        <taxon>Dothideomycetes</taxon>
        <taxon>Dothideomycetidae</taxon>
        <taxon>Mycosphaerellales</taxon>
        <taxon>Dissoconiaceae</taxon>
        <taxon>Dissoconium</taxon>
    </lineage>
</organism>
<dbReference type="GO" id="GO:2001069">
    <property type="term" value="F:glycogen binding"/>
    <property type="evidence" value="ECO:0007669"/>
    <property type="project" value="TreeGrafter"/>
</dbReference>
<dbReference type="GeneID" id="54364270"/>
<gene>
    <name evidence="4" type="ORF">K489DRAFT_389070</name>
</gene>
<evidence type="ECO:0000256" key="1">
    <source>
        <dbReference type="SAM" id="MobiDB-lite"/>
    </source>
</evidence>
<evidence type="ECO:0000313" key="4">
    <source>
        <dbReference type="RefSeq" id="XP_033459138.1"/>
    </source>
</evidence>
<reference evidence="4" key="1">
    <citation type="submission" date="2020-01" db="EMBL/GenBank/DDBJ databases">
        <authorList>
            <consortium name="DOE Joint Genome Institute"/>
            <person name="Haridas S."/>
            <person name="Albert R."/>
            <person name="Binder M."/>
            <person name="Bloem J."/>
            <person name="Labutti K."/>
            <person name="Salamov A."/>
            <person name="Andreopoulos B."/>
            <person name="Baker S.E."/>
            <person name="Barry K."/>
            <person name="Bills G."/>
            <person name="Bluhm B.H."/>
            <person name="Cannon C."/>
            <person name="Castanera R."/>
            <person name="Culley D.E."/>
            <person name="Daum C."/>
            <person name="Ezra D."/>
            <person name="Gonzalez J.B."/>
            <person name="Henrissat B."/>
            <person name="Kuo A."/>
            <person name="Liang C."/>
            <person name="Lipzen A."/>
            <person name="Lutzoni F."/>
            <person name="Magnuson J."/>
            <person name="Mondo S."/>
            <person name="Nolan M."/>
            <person name="Ohm R."/>
            <person name="Pangilinan J."/>
            <person name="Park H.-J."/>
            <person name="Ramirez L."/>
            <person name="Alfaro M."/>
            <person name="Sun H."/>
            <person name="Tritt A."/>
            <person name="Yoshinaga Y."/>
            <person name="Zwiers L.-H."/>
            <person name="Turgeon B.G."/>
            <person name="Goodwin S.B."/>
            <person name="Spatafora J.W."/>
            <person name="Crous P.W."/>
            <person name="Grigoriev I.V."/>
        </authorList>
    </citation>
    <scope>NUCLEOTIDE SEQUENCE</scope>
    <source>
        <strain evidence="4">CBS 342.82</strain>
    </source>
</reference>
<sequence>MPYTPPSQQSPASSRTTSPSVSRTSSYHEELPRSSMARQSLPRSMSSASYLHKHRRSPSLPNNEASATPSNDAQPDSDISDFNKSRSVKQSPPPLNNLRIPTGAVISPPDSSENSDGDENSAGAERGRELEKNWQQLQIAVRSLPQPRDGSPEKTPTTELEVPPQSASEPVTQLTSPTALSQEARKISHSRSATETKILLKAPTFADSPNGSSDDSEEDDDHLAKPALVRKKSGELVKPALRASSRRRYSSMPGTPTYSKSVHFNDNDNQTRHFLQVDKPIAVSTGTSPVETYDSETEFPFDSDAKAELQIRIASLPEETFERRALPIRVERLVLSQDKDTLIGTCAVQNISFQKLVVARFTLDYWKTTSEVVAEYNNASHNDGCDRFSFYIRLADQANIASKTMLLCVRYNVGGQEFWDNNYNCNYQIDFSESKPIKSRPVKSSTQSKPVVQSPKSAPPRSRHTSPLPRSKSHDSIDDDFISRIDKDAYDFGVSDKYLGESPTSIRLKPRPKRSPMFSLGAPTSPNNALGSRYDFGTSLSAALSSAQDKLGRQSGLMGGAMGNPAAAPSTVRQTTNGSYFGVFDRKEPAKQVKPERPDNLTTDRPAIGSDQYKDLVQKFCYVGSNRSPNMAPFTPGTGKAATSPQPRIPQSLRPQNIIIPSRTADGTSEMDSTSTSTWSSAACSPIVLTQLDGVNEQRESRTLNALSSLPAYSGTMKTQSMRSASPVSFRFPYQSHRDGYLSETSTPTAIQG</sequence>
<name>A0A6J3M5J2_9PEZI</name>
<feature type="compositionally biased region" description="Polar residues" evidence="1">
    <location>
        <begin position="59"/>
        <end position="74"/>
    </location>
</feature>
<dbReference type="PANTHER" id="PTHR12307">
    <property type="entry name" value="PROTEIN PHOSPHATASE 1 REGULATORY SUBUNIT"/>
    <property type="match status" value="1"/>
</dbReference>
<dbReference type="InterPro" id="IPR050782">
    <property type="entry name" value="PP1_regulatory_subunit_3"/>
</dbReference>
<feature type="compositionally biased region" description="Polar residues" evidence="1">
    <location>
        <begin position="442"/>
        <end position="456"/>
    </location>
</feature>
<feature type="region of interest" description="Disordered" evidence="1">
    <location>
        <begin position="438"/>
        <end position="479"/>
    </location>
</feature>
<dbReference type="GO" id="GO:0005979">
    <property type="term" value="P:regulation of glycogen biosynthetic process"/>
    <property type="evidence" value="ECO:0007669"/>
    <property type="project" value="TreeGrafter"/>
</dbReference>
<feature type="compositionally biased region" description="Low complexity" evidence="1">
    <location>
        <begin position="1"/>
        <end position="25"/>
    </location>
</feature>
<dbReference type="InterPro" id="IPR038175">
    <property type="entry name" value="CBM21_dom_sf"/>
</dbReference>
<reference evidence="4" key="3">
    <citation type="submission" date="2025-08" db="UniProtKB">
        <authorList>
            <consortium name="RefSeq"/>
        </authorList>
    </citation>
    <scope>IDENTIFICATION</scope>
    <source>
        <strain evidence="4">CBS 342.82</strain>
    </source>
</reference>
<dbReference type="Gene3D" id="2.60.40.2440">
    <property type="entry name" value="Carbohydrate binding type-21 domain"/>
    <property type="match status" value="1"/>
</dbReference>
<dbReference type="Pfam" id="PF03370">
    <property type="entry name" value="CBM_21"/>
    <property type="match status" value="1"/>
</dbReference>
<dbReference type="RefSeq" id="XP_033459138.1">
    <property type="nucleotide sequence ID" value="XM_033606470.1"/>
</dbReference>
<reference evidence="4" key="2">
    <citation type="submission" date="2020-04" db="EMBL/GenBank/DDBJ databases">
        <authorList>
            <consortium name="NCBI Genome Project"/>
        </authorList>
    </citation>
    <scope>NUCLEOTIDE SEQUENCE</scope>
    <source>
        <strain evidence="4">CBS 342.82</strain>
    </source>
</reference>
<feature type="compositionally biased region" description="Polar residues" evidence="1">
    <location>
        <begin position="36"/>
        <end position="49"/>
    </location>
</feature>
<dbReference type="InterPro" id="IPR005036">
    <property type="entry name" value="CBM21_dom"/>
</dbReference>
<accession>A0A6J3M5J2</accession>
<protein>
    <submittedName>
        <fullName evidence="4">Carbohydrate-binding module family 21 protein</fullName>
    </submittedName>
</protein>